<dbReference type="InterPro" id="IPR039143">
    <property type="entry name" value="GNPNAT1-like"/>
</dbReference>
<dbReference type="PROSITE" id="PS51186">
    <property type="entry name" value="GNAT"/>
    <property type="match status" value="1"/>
</dbReference>
<dbReference type="PANTHER" id="PTHR13355:SF11">
    <property type="entry name" value="GLUCOSAMINE 6-PHOSPHATE N-ACETYLTRANSFERASE"/>
    <property type="match status" value="1"/>
</dbReference>
<evidence type="ECO:0000259" key="1">
    <source>
        <dbReference type="PROSITE" id="PS51186"/>
    </source>
</evidence>
<protein>
    <recommendedName>
        <fullName evidence="1">N-acetyltransferase domain-containing protein</fullName>
    </recommendedName>
</protein>
<feature type="domain" description="N-acetyltransferase" evidence="1">
    <location>
        <begin position="18"/>
        <end position="157"/>
    </location>
</feature>
<dbReference type="SUPFAM" id="SSF55729">
    <property type="entry name" value="Acyl-CoA N-acyltransferases (Nat)"/>
    <property type="match status" value="1"/>
</dbReference>
<dbReference type="AlphaFoldDB" id="A0A6C0HD38"/>
<dbReference type="Gene3D" id="3.40.630.30">
    <property type="match status" value="1"/>
</dbReference>
<organism evidence="2">
    <name type="scientific">viral metagenome</name>
    <dbReference type="NCBI Taxonomy" id="1070528"/>
    <lineage>
        <taxon>unclassified sequences</taxon>
        <taxon>metagenomes</taxon>
        <taxon>organismal metagenomes</taxon>
    </lineage>
</organism>
<accession>A0A6C0HD38</accession>
<proteinExistence type="predicted"/>
<reference evidence="2" key="1">
    <citation type="journal article" date="2020" name="Nature">
        <title>Giant virus diversity and host interactions through global metagenomics.</title>
        <authorList>
            <person name="Schulz F."/>
            <person name="Roux S."/>
            <person name="Paez-Espino D."/>
            <person name="Jungbluth S."/>
            <person name="Walsh D.A."/>
            <person name="Denef V.J."/>
            <person name="McMahon K.D."/>
            <person name="Konstantinidis K.T."/>
            <person name="Eloe-Fadrosh E.A."/>
            <person name="Kyrpides N.C."/>
            <person name="Woyke T."/>
        </authorList>
    </citation>
    <scope>NUCLEOTIDE SEQUENCE</scope>
    <source>
        <strain evidence="2">GVMAG-M-3300023179-91</strain>
    </source>
</reference>
<dbReference type="Pfam" id="PF00583">
    <property type="entry name" value="Acetyltransf_1"/>
    <property type="match status" value="1"/>
</dbReference>
<dbReference type="InterPro" id="IPR016181">
    <property type="entry name" value="Acyl_CoA_acyltransferase"/>
</dbReference>
<dbReference type="PANTHER" id="PTHR13355">
    <property type="entry name" value="GLUCOSAMINE 6-PHOSPHATE N-ACETYLTRANSFERASE"/>
    <property type="match status" value="1"/>
</dbReference>
<dbReference type="GO" id="GO:0004343">
    <property type="term" value="F:glucosamine 6-phosphate N-acetyltransferase activity"/>
    <property type="evidence" value="ECO:0007669"/>
    <property type="project" value="TreeGrafter"/>
</dbReference>
<dbReference type="InterPro" id="IPR000182">
    <property type="entry name" value="GNAT_dom"/>
</dbReference>
<dbReference type="CDD" id="cd04301">
    <property type="entry name" value="NAT_SF"/>
    <property type="match status" value="1"/>
</dbReference>
<sequence length="157" mass="18221">MIVLEYDLLWKLIEDNNIQIEKILEQYIALLSELTEAPLLSKEEFINNSLQIKNMGCIYVCYYKTNENFIHIVGSGTIIFEPKIIRNGKWVGHIEDIVVGKKHNSQGIAKKIIDKLLSLSQEKGCYKVILDCKHELCSFYEKFGFEKHGIQMSKYNC</sequence>
<dbReference type="EMBL" id="MN739930">
    <property type="protein sequence ID" value="QHT78364.1"/>
    <property type="molecule type" value="Genomic_DNA"/>
</dbReference>
<evidence type="ECO:0000313" key="2">
    <source>
        <dbReference type="EMBL" id="QHT78364.1"/>
    </source>
</evidence>
<name>A0A6C0HD38_9ZZZZ</name>